<dbReference type="EMBL" id="NFMF01000007">
    <property type="protein sequence ID" value="PNH21668.1"/>
    <property type="molecule type" value="Genomic_DNA"/>
</dbReference>
<protein>
    <submittedName>
        <fullName evidence="3">Heptosyltransferase</fullName>
    </submittedName>
</protein>
<comment type="caution">
    <text evidence="3">The sequence shown here is derived from an EMBL/GenBank/DDBJ whole genome shotgun (WGS) entry which is preliminary data.</text>
</comment>
<dbReference type="InterPro" id="IPR002201">
    <property type="entry name" value="Glyco_trans_9"/>
</dbReference>
<dbReference type="PANTHER" id="PTHR30160">
    <property type="entry name" value="TETRAACYLDISACCHARIDE 4'-KINASE-RELATED"/>
    <property type="match status" value="1"/>
</dbReference>
<gene>
    <name evidence="3" type="ORF">CAL30_05270</name>
</gene>
<keyword evidence="2 3" id="KW-0808">Transferase</keyword>
<dbReference type="GO" id="GO:0005829">
    <property type="term" value="C:cytosol"/>
    <property type="evidence" value="ECO:0007669"/>
    <property type="project" value="TreeGrafter"/>
</dbReference>
<dbReference type="Pfam" id="PF01075">
    <property type="entry name" value="Glyco_transf_9"/>
    <property type="match status" value="1"/>
</dbReference>
<dbReference type="SUPFAM" id="SSF53756">
    <property type="entry name" value="UDP-Glycosyltransferase/glycogen phosphorylase"/>
    <property type="match status" value="1"/>
</dbReference>
<evidence type="ECO:0000256" key="2">
    <source>
        <dbReference type="ARBA" id="ARBA00022679"/>
    </source>
</evidence>
<dbReference type="InterPro" id="IPR051199">
    <property type="entry name" value="LPS_LOS_Heptosyltrfase"/>
</dbReference>
<name>A0A2J8BA67_9FIRM</name>
<evidence type="ECO:0000256" key="1">
    <source>
        <dbReference type="ARBA" id="ARBA00022676"/>
    </source>
</evidence>
<dbReference type="GO" id="GO:0009244">
    <property type="term" value="P:lipopolysaccharide core region biosynthetic process"/>
    <property type="evidence" value="ECO:0007669"/>
    <property type="project" value="TreeGrafter"/>
</dbReference>
<proteinExistence type="predicted"/>
<reference evidence="3 4" key="1">
    <citation type="submission" date="2017-05" db="EMBL/GenBank/DDBJ databases">
        <authorList>
            <person name="Song R."/>
            <person name="Chenine A.L."/>
            <person name="Ruprecht R.M."/>
        </authorList>
    </citation>
    <scope>NUCLEOTIDE SEQUENCE [LARGE SCALE GENOMIC DNA]</scope>
    <source>
        <strain evidence="3 4">KA00229</strain>
    </source>
</reference>
<accession>A0A2J8BA67</accession>
<dbReference type="GO" id="GO:0008713">
    <property type="term" value="F:ADP-heptose-lipopolysaccharide heptosyltransferase activity"/>
    <property type="evidence" value="ECO:0007669"/>
    <property type="project" value="TreeGrafter"/>
</dbReference>
<dbReference type="AlphaFoldDB" id="A0A2J8BA67"/>
<dbReference type="Proteomes" id="UP000242958">
    <property type="component" value="Unassembled WGS sequence"/>
</dbReference>
<evidence type="ECO:0000313" key="4">
    <source>
        <dbReference type="Proteomes" id="UP000242958"/>
    </source>
</evidence>
<dbReference type="PANTHER" id="PTHR30160:SF1">
    <property type="entry name" value="LIPOPOLYSACCHARIDE 1,2-N-ACETYLGLUCOSAMINETRANSFERASE-RELATED"/>
    <property type="match status" value="1"/>
</dbReference>
<dbReference type="Gene3D" id="3.40.50.2000">
    <property type="entry name" value="Glycogen Phosphorylase B"/>
    <property type="match status" value="2"/>
</dbReference>
<organism evidence="3 4">
    <name type="scientific">Megasphaera hutchinsoni</name>
    <dbReference type="NCBI Taxonomy" id="1588748"/>
    <lineage>
        <taxon>Bacteria</taxon>
        <taxon>Bacillati</taxon>
        <taxon>Bacillota</taxon>
        <taxon>Negativicutes</taxon>
        <taxon>Veillonellales</taxon>
        <taxon>Veillonellaceae</taxon>
        <taxon>Megasphaera</taxon>
    </lineage>
</organism>
<sequence>MIFSAAYFGDTLMTGALCMNLKRMYPQCHIVFVVNKPFADAARYLNGVDEVWPLDKKGSDRSVWSKYTFLKKYDRRYVFDAAFIMWQNFFGALAAKFWGAKKIYAEPGALWQRFFLTNGAIDFKHWVHVQDKIAYLSELYSHMPMESMKIRYHIPDEAMSYVEKMLQHEGRPLVLINPLTKNKKKDFSLSLVAALAQQIDRAGYTPGMVGCGIAATRYYDALPPETRKILRNFSNRTTIPQLAALLAASRLLISADTGTAHLALTVNVPLVFVVYRNEPYRLRRWAPKSFYRAVTVSHEQAFKADDIWRAGKKWCF</sequence>
<keyword evidence="1" id="KW-0328">Glycosyltransferase</keyword>
<evidence type="ECO:0000313" key="3">
    <source>
        <dbReference type="EMBL" id="PNH21668.1"/>
    </source>
</evidence>